<keyword evidence="3" id="KW-1185">Reference proteome</keyword>
<sequence length="183" mass="20117">MAEFNCGACPRRGEAPRGTILAYPRLDVWSRLKFKFLIFLAPYVLVWPITNALSGWTVAPRTSKCASKHATYPSSPIPILDDLFKPHSIDSPSVYDGNWAEAERVLQLVADAGPFGTVACEALGRGWALSLQNDSSLCSAFAGHKHKRMVLKNLYYTHGVIQITLRRTTAEPGRTVPGSNDKS</sequence>
<name>A0A9P5JTY5_9AGAM</name>
<evidence type="ECO:0000256" key="1">
    <source>
        <dbReference type="SAM" id="Phobius"/>
    </source>
</evidence>
<keyword evidence="1" id="KW-1133">Transmembrane helix</keyword>
<dbReference type="AlphaFoldDB" id="A0A9P5JTY5"/>
<evidence type="ECO:0000313" key="2">
    <source>
        <dbReference type="EMBL" id="KAF8461644.1"/>
    </source>
</evidence>
<proteinExistence type="predicted"/>
<keyword evidence="1" id="KW-0472">Membrane</keyword>
<reference evidence="2" key="1">
    <citation type="submission" date="2019-10" db="EMBL/GenBank/DDBJ databases">
        <authorList>
            <consortium name="DOE Joint Genome Institute"/>
            <person name="Kuo A."/>
            <person name="Miyauchi S."/>
            <person name="Kiss E."/>
            <person name="Drula E."/>
            <person name="Kohler A."/>
            <person name="Sanchez-Garcia M."/>
            <person name="Andreopoulos B."/>
            <person name="Barry K.W."/>
            <person name="Bonito G."/>
            <person name="Buee M."/>
            <person name="Carver A."/>
            <person name="Chen C."/>
            <person name="Cichocki N."/>
            <person name="Clum A."/>
            <person name="Culley D."/>
            <person name="Crous P.W."/>
            <person name="Fauchery L."/>
            <person name="Girlanda M."/>
            <person name="Hayes R."/>
            <person name="Keri Z."/>
            <person name="LaButti K."/>
            <person name="Lipzen A."/>
            <person name="Lombard V."/>
            <person name="Magnuson J."/>
            <person name="Maillard F."/>
            <person name="Morin E."/>
            <person name="Murat C."/>
            <person name="Nolan M."/>
            <person name="Ohm R."/>
            <person name="Pangilinan J."/>
            <person name="Pereira M."/>
            <person name="Perotto S."/>
            <person name="Peter M."/>
            <person name="Riley R."/>
            <person name="Sitrit Y."/>
            <person name="Stielow B."/>
            <person name="Szollosi G."/>
            <person name="Zifcakova L."/>
            <person name="Stursova M."/>
            <person name="Spatafora J.W."/>
            <person name="Tedersoo L."/>
            <person name="Vaario L.-M."/>
            <person name="Yamada A."/>
            <person name="Yan M."/>
            <person name="Wang P."/>
            <person name="Xu J."/>
            <person name="Bruns T."/>
            <person name="Baldrian P."/>
            <person name="Vilgalys R."/>
            <person name="Henrissat B."/>
            <person name="Grigoriev I.V."/>
            <person name="Hibbett D."/>
            <person name="Nagy L.G."/>
            <person name="Martin F.M."/>
        </authorList>
    </citation>
    <scope>NUCLEOTIDE SEQUENCE</scope>
    <source>
        <strain evidence="2">Prilba</strain>
    </source>
</reference>
<dbReference type="EMBL" id="WHVB01000121">
    <property type="protein sequence ID" value="KAF8461644.1"/>
    <property type="molecule type" value="Genomic_DNA"/>
</dbReference>
<reference evidence="2" key="2">
    <citation type="journal article" date="2020" name="Nat. Commun.">
        <title>Large-scale genome sequencing of mycorrhizal fungi provides insights into the early evolution of symbiotic traits.</title>
        <authorList>
            <person name="Miyauchi S."/>
            <person name="Kiss E."/>
            <person name="Kuo A."/>
            <person name="Drula E."/>
            <person name="Kohler A."/>
            <person name="Sanchez-Garcia M."/>
            <person name="Morin E."/>
            <person name="Andreopoulos B."/>
            <person name="Barry K.W."/>
            <person name="Bonito G."/>
            <person name="Buee M."/>
            <person name="Carver A."/>
            <person name="Chen C."/>
            <person name="Cichocki N."/>
            <person name="Clum A."/>
            <person name="Culley D."/>
            <person name="Crous P.W."/>
            <person name="Fauchery L."/>
            <person name="Girlanda M."/>
            <person name="Hayes R.D."/>
            <person name="Keri Z."/>
            <person name="LaButti K."/>
            <person name="Lipzen A."/>
            <person name="Lombard V."/>
            <person name="Magnuson J."/>
            <person name="Maillard F."/>
            <person name="Murat C."/>
            <person name="Nolan M."/>
            <person name="Ohm R.A."/>
            <person name="Pangilinan J."/>
            <person name="Pereira M.F."/>
            <person name="Perotto S."/>
            <person name="Peter M."/>
            <person name="Pfister S."/>
            <person name="Riley R."/>
            <person name="Sitrit Y."/>
            <person name="Stielow J.B."/>
            <person name="Szollosi G."/>
            <person name="Zifcakova L."/>
            <person name="Stursova M."/>
            <person name="Spatafora J.W."/>
            <person name="Tedersoo L."/>
            <person name="Vaario L.M."/>
            <person name="Yamada A."/>
            <person name="Yan M."/>
            <person name="Wang P."/>
            <person name="Xu J."/>
            <person name="Bruns T."/>
            <person name="Baldrian P."/>
            <person name="Vilgalys R."/>
            <person name="Dunand C."/>
            <person name="Henrissat B."/>
            <person name="Grigoriev I.V."/>
            <person name="Hibbett D."/>
            <person name="Nagy L.G."/>
            <person name="Martin F.M."/>
        </authorList>
    </citation>
    <scope>NUCLEOTIDE SEQUENCE</scope>
    <source>
        <strain evidence="2">Prilba</strain>
    </source>
</reference>
<dbReference type="Proteomes" id="UP000759537">
    <property type="component" value="Unassembled WGS sequence"/>
</dbReference>
<accession>A0A9P5JTY5</accession>
<feature type="transmembrane region" description="Helical" evidence="1">
    <location>
        <begin position="36"/>
        <end position="59"/>
    </location>
</feature>
<keyword evidence="1" id="KW-0812">Transmembrane</keyword>
<comment type="caution">
    <text evidence="2">The sequence shown here is derived from an EMBL/GenBank/DDBJ whole genome shotgun (WGS) entry which is preliminary data.</text>
</comment>
<gene>
    <name evidence="2" type="ORF">DFH94DRAFT_802572</name>
</gene>
<organism evidence="2 3">
    <name type="scientific">Russula ochroleuca</name>
    <dbReference type="NCBI Taxonomy" id="152965"/>
    <lineage>
        <taxon>Eukaryota</taxon>
        <taxon>Fungi</taxon>
        <taxon>Dikarya</taxon>
        <taxon>Basidiomycota</taxon>
        <taxon>Agaricomycotina</taxon>
        <taxon>Agaricomycetes</taxon>
        <taxon>Russulales</taxon>
        <taxon>Russulaceae</taxon>
        <taxon>Russula</taxon>
    </lineage>
</organism>
<evidence type="ECO:0000313" key="3">
    <source>
        <dbReference type="Proteomes" id="UP000759537"/>
    </source>
</evidence>
<protein>
    <submittedName>
        <fullName evidence="2">Uncharacterized protein</fullName>
    </submittedName>
</protein>